<organism evidence="2 3">
    <name type="scientific">Aureispira anguillae</name>
    <dbReference type="NCBI Taxonomy" id="2864201"/>
    <lineage>
        <taxon>Bacteria</taxon>
        <taxon>Pseudomonadati</taxon>
        <taxon>Bacteroidota</taxon>
        <taxon>Saprospiria</taxon>
        <taxon>Saprospirales</taxon>
        <taxon>Saprospiraceae</taxon>
        <taxon>Aureispira</taxon>
    </lineage>
</organism>
<sequence length="151" mass="17367">MKEAITLLRNIRANYVRELNQLTLDELNYIPPTHNNNIIWNIGHSLVVQQLLCYKFSNLDTYLTDPILAKYARGTAPTANVPKIEVDLIRKMLIKSVDLLEKDMAAQRFQVYKEYTVGFGAHLTSITEAITFNNVHESLHYGYLMALKKLL</sequence>
<dbReference type="InterPro" id="IPR024775">
    <property type="entry name" value="DinB-like"/>
</dbReference>
<feature type="domain" description="DinB-like" evidence="1">
    <location>
        <begin position="8"/>
        <end position="143"/>
    </location>
</feature>
<dbReference type="InterPro" id="IPR034660">
    <property type="entry name" value="DinB/YfiT-like"/>
</dbReference>
<evidence type="ECO:0000313" key="2">
    <source>
        <dbReference type="EMBL" id="BDS13585.1"/>
    </source>
</evidence>
<reference evidence="2" key="1">
    <citation type="submission" date="2022-09" db="EMBL/GenBank/DDBJ databases">
        <title>Aureispira anguillicida sp. nov., isolated from Leptocephalus of Japanese eel Anguilla japonica.</title>
        <authorList>
            <person name="Yuasa K."/>
            <person name="Mekata T."/>
            <person name="Ikunari K."/>
        </authorList>
    </citation>
    <scope>NUCLEOTIDE SEQUENCE</scope>
    <source>
        <strain evidence="2">EL160426</strain>
    </source>
</reference>
<dbReference type="AlphaFoldDB" id="A0A916DVH8"/>
<keyword evidence="3" id="KW-1185">Reference proteome</keyword>
<protein>
    <submittedName>
        <fullName evidence="2">DinB family protein</fullName>
    </submittedName>
</protein>
<gene>
    <name evidence="2" type="ORF">AsAng_0043240</name>
</gene>
<evidence type="ECO:0000313" key="3">
    <source>
        <dbReference type="Proteomes" id="UP001060919"/>
    </source>
</evidence>
<name>A0A916DVH8_9BACT</name>
<accession>A0A916DVH8</accession>
<dbReference type="Proteomes" id="UP001060919">
    <property type="component" value="Chromosome"/>
</dbReference>
<dbReference type="RefSeq" id="WP_264788846.1">
    <property type="nucleotide sequence ID" value="NZ_AP026867.1"/>
</dbReference>
<dbReference type="Pfam" id="PF12867">
    <property type="entry name" value="DinB_2"/>
    <property type="match status" value="1"/>
</dbReference>
<dbReference type="KEGG" id="aup:AsAng_0043240"/>
<dbReference type="EMBL" id="AP026867">
    <property type="protein sequence ID" value="BDS13585.1"/>
    <property type="molecule type" value="Genomic_DNA"/>
</dbReference>
<evidence type="ECO:0000259" key="1">
    <source>
        <dbReference type="Pfam" id="PF12867"/>
    </source>
</evidence>
<proteinExistence type="predicted"/>
<dbReference type="SUPFAM" id="SSF109854">
    <property type="entry name" value="DinB/YfiT-like putative metalloenzymes"/>
    <property type="match status" value="1"/>
</dbReference>